<feature type="transmembrane region" description="Helical" evidence="7">
    <location>
        <begin position="497"/>
        <end position="519"/>
    </location>
</feature>
<dbReference type="Gene3D" id="1.20.1250.20">
    <property type="entry name" value="MFS general substrate transporter like domains"/>
    <property type="match status" value="1"/>
</dbReference>
<evidence type="ECO:0008006" key="10">
    <source>
        <dbReference type="Google" id="ProtNLM"/>
    </source>
</evidence>
<feature type="transmembrane region" description="Helical" evidence="7">
    <location>
        <begin position="594"/>
        <end position="611"/>
    </location>
</feature>
<organism evidence="8 9">
    <name type="scientific">Gordonia jinhuaensis</name>
    <dbReference type="NCBI Taxonomy" id="1517702"/>
    <lineage>
        <taxon>Bacteria</taxon>
        <taxon>Bacillati</taxon>
        <taxon>Actinomycetota</taxon>
        <taxon>Actinomycetes</taxon>
        <taxon>Mycobacteriales</taxon>
        <taxon>Gordoniaceae</taxon>
        <taxon>Gordonia</taxon>
    </lineage>
</organism>
<feature type="transmembrane region" description="Helical" evidence="7">
    <location>
        <begin position="279"/>
        <end position="301"/>
    </location>
</feature>
<dbReference type="Pfam" id="PF07690">
    <property type="entry name" value="MFS_1"/>
    <property type="match status" value="1"/>
</dbReference>
<name>A0A916TB21_9ACTN</name>
<dbReference type="AlphaFoldDB" id="A0A916TB21"/>
<feature type="compositionally biased region" description="Basic and acidic residues" evidence="6">
    <location>
        <begin position="1"/>
        <end position="14"/>
    </location>
</feature>
<dbReference type="PANTHER" id="PTHR23513:SF18">
    <property type="entry name" value="INTEGRAL MEMBRANE PROTEIN"/>
    <property type="match status" value="1"/>
</dbReference>
<evidence type="ECO:0000256" key="2">
    <source>
        <dbReference type="ARBA" id="ARBA00022475"/>
    </source>
</evidence>
<evidence type="ECO:0000256" key="1">
    <source>
        <dbReference type="ARBA" id="ARBA00004651"/>
    </source>
</evidence>
<feature type="transmembrane region" description="Helical" evidence="7">
    <location>
        <begin position="462"/>
        <end position="485"/>
    </location>
</feature>
<evidence type="ECO:0000256" key="3">
    <source>
        <dbReference type="ARBA" id="ARBA00022692"/>
    </source>
</evidence>
<dbReference type="EMBL" id="BMGC01000020">
    <property type="protein sequence ID" value="GGB37709.1"/>
    <property type="molecule type" value="Genomic_DNA"/>
</dbReference>
<feature type="transmembrane region" description="Helical" evidence="7">
    <location>
        <begin position="357"/>
        <end position="377"/>
    </location>
</feature>
<evidence type="ECO:0000313" key="8">
    <source>
        <dbReference type="EMBL" id="GGB37709.1"/>
    </source>
</evidence>
<protein>
    <recommendedName>
        <fullName evidence="10">Major Facilitator Superfamily protein</fullName>
    </recommendedName>
</protein>
<gene>
    <name evidence="8" type="ORF">GCM10011489_26820</name>
</gene>
<evidence type="ECO:0000313" key="9">
    <source>
        <dbReference type="Proteomes" id="UP000621454"/>
    </source>
</evidence>
<dbReference type="InterPro" id="IPR036259">
    <property type="entry name" value="MFS_trans_sf"/>
</dbReference>
<evidence type="ECO:0000256" key="4">
    <source>
        <dbReference type="ARBA" id="ARBA00022989"/>
    </source>
</evidence>
<comment type="caution">
    <text evidence="8">The sequence shown here is derived from an EMBL/GenBank/DDBJ whole genome shotgun (WGS) entry which is preliminary data.</text>
</comment>
<feature type="region of interest" description="Disordered" evidence="6">
    <location>
        <begin position="1"/>
        <end position="156"/>
    </location>
</feature>
<evidence type="ECO:0000256" key="7">
    <source>
        <dbReference type="SAM" id="Phobius"/>
    </source>
</evidence>
<feature type="transmembrane region" description="Helical" evidence="7">
    <location>
        <begin position="383"/>
        <end position="404"/>
    </location>
</feature>
<feature type="region of interest" description="Disordered" evidence="6">
    <location>
        <begin position="645"/>
        <end position="673"/>
    </location>
</feature>
<dbReference type="Proteomes" id="UP000621454">
    <property type="component" value="Unassembled WGS sequence"/>
</dbReference>
<feature type="transmembrane region" description="Helical" evidence="7">
    <location>
        <begin position="617"/>
        <end position="635"/>
    </location>
</feature>
<keyword evidence="9" id="KW-1185">Reference proteome</keyword>
<comment type="subcellular location">
    <subcellularLocation>
        <location evidence="1">Cell membrane</location>
        <topology evidence="1">Multi-pass membrane protein</topology>
    </subcellularLocation>
</comment>
<reference evidence="8" key="2">
    <citation type="submission" date="2020-09" db="EMBL/GenBank/DDBJ databases">
        <authorList>
            <person name="Sun Q."/>
            <person name="Zhou Y."/>
        </authorList>
    </citation>
    <scope>NUCLEOTIDE SEQUENCE</scope>
    <source>
        <strain evidence="8">CGMCC 1.12827</strain>
    </source>
</reference>
<dbReference type="PANTHER" id="PTHR23513">
    <property type="entry name" value="INTEGRAL MEMBRANE EFFLUX PROTEIN-RELATED"/>
    <property type="match status" value="1"/>
</dbReference>
<feature type="transmembrane region" description="Helical" evidence="7">
    <location>
        <begin position="248"/>
        <end position="267"/>
    </location>
</feature>
<keyword evidence="3 7" id="KW-0812">Transmembrane</keyword>
<keyword evidence="2" id="KW-1003">Cell membrane</keyword>
<keyword evidence="4 7" id="KW-1133">Transmembrane helix</keyword>
<reference evidence="8" key="1">
    <citation type="journal article" date="2014" name="Int. J. Syst. Evol. Microbiol.">
        <title>Complete genome sequence of Corynebacterium casei LMG S-19264T (=DSM 44701T), isolated from a smear-ripened cheese.</title>
        <authorList>
            <consortium name="US DOE Joint Genome Institute (JGI-PGF)"/>
            <person name="Walter F."/>
            <person name="Albersmeier A."/>
            <person name="Kalinowski J."/>
            <person name="Ruckert C."/>
        </authorList>
    </citation>
    <scope>NUCLEOTIDE SEQUENCE</scope>
    <source>
        <strain evidence="8">CGMCC 1.12827</strain>
    </source>
</reference>
<dbReference type="GO" id="GO:0005886">
    <property type="term" value="C:plasma membrane"/>
    <property type="evidence" value="ECO:0007669"/>
    <property type="project" value="UniProtKB-SubCell"/>
</dbReference>
<keyword evidence="5 7" id="KW-0472">Membrane</keyword>
<dbReference type="CDD" id="cd06173">
    <property type="entry name" value="MFS_MefA_like"/>
    <property type="match status" value="1"/>
</dbReference>
<dbReference type="InterPro" id="IPR011701">
    <property type="entry name" value="MFS"/>
</dbReference>
<evidence type="ECO:0000256" key="5">
    <source>
        <dbReference type="ARBA" id="ARBA00023136"/>
    </source>
</evidence>
<sequence>MERVSRGHRLRDLSTRALRTSSGRGHRDDGSPSGVDTRASGGGGSADETRVHRTGVRQPGPGHPSQNARPQSTHHGGSPHETASADRDPRAASGPGRPNPRPHPGYSHYPPDGASTPRPAPGDSGAATGAGGTGGADAYRTPPTHNPHLPPLNADTTDRTTAYADEERRSGPAKLTVTRVAAHRTRQFTRRVFGLIHSAATADGAVESGLTALLRPVVLNYAIDAAMAVALANTLFFAAASGESKGKVGLYLLLTIAPFAIIAPVIGPLLDRIQRGRRIAMATTFAVRALLAAVVIANSGWDPVSRQLTYDPWVLYPAALGLLVMSKSFGVLKSAVTPRVLPEGIDLVRVNSRLTTFGLVGGTIVGGAIATLFEFFLGKLLPWHFPGAMLWLAVAAIIAGICCLRIPAWVESTEGEVPTTLTYHGEPAIHQDFDGQQSRTRKRKFSRAALTKHLRQPLGRGVVTGLWGNGTIRILTGFLTIYIAFYAKSNEHQSGWVQLAMVGAVGAAAGIGNFIGNAAGTRLDLPQPSRIVLATTTAAVLGAIATAVFGNLLVAVIATLIASGTSAIAKVSLDSSIQDDLPEESRASAFGRSETVLQLAWVLGAALGVLLPPNLRIGFGVVAVVMVLGFTQTVLTHRGGTLVPGLGGKRPEQAAPSGAIPVPDGDRATDQYR</sequence>
<feature type="transmembrane region" description="Helical" evidence="7">
    <location>
        <begin position="218"/>
        <end position="242"/>
    </location>
</feature>
<proteinExistence type="predicted"/>
<dbReference type="GO" id="GO:0022857">
    <property type="term" value="F:transmembrane transporter activity"/>
    <property type="evidence" value="ECO:0007669"/>
    <property type="project" value="InterPro"/>
</dbReference>
<dbReference type="SUPFAM" id="SSF103473">
    <property type="entry name" value="MFS general substrate transporter"/>
    <property type="match status" value="1"/>
</dbReference>
<feature type="transmembrane region" description="Helical" evidence="7">
    <location>
        <begin position="313"/>
        <end position="336"/>
    </location>
</feature>
<accession>A0A916TB21</accession>
<feature type="compositionally biased region" description="Basic and acidic residues" evidence="6">
    <location>
        <begin position="664"/>
        <end position="673"/>
    </location>
</feature>
<feature type="compositionally biased region" description="Polar residues" evidence="6">
    <location>
        <begin position="64"/>
        <end position="75"/>
    </location>
</feature>
<evidence type="ECO:0000256" key="6">
    <source>
        <dbReference type="SAM" id="MobiDB-lite"/>
    </source>
</evidence>